<reference evidence="2 3" key="1">
    <citation type="submission" date="2020-06" db="EMBL/GenBank/DDBJ databases">
        <title>Description of novel acetic acid bacteria.</title>
        <authorList>
            <person name="Sombolestani A."/>
        </authorList>
    </citation>
    <scope>NUCLEOTIDE SEQUENCE [LARGE SCALE GENOMIC DNA]</scope>
    <source>
        <strain evidence="2 3">LMG 31431</strain>
    </source>
</reference>
<dbReference type="GO" id="GO:0004519">
    <property type="term" value="F:endonuclease activity"/>
    <property type="evidence" value="ECO:0007669"/>
    <property type="project" value="UniProtKB-KW"/>
</dbReference>
<dbReference type="RefSeq" id="WP_176639449.1">
    <property type="nucleotide sequence ID" value="NZ_JABXXP010000063.1"/>
</dbReference>
<accession>A0A7Y7IUR7</accession>
<sequence length="256" mass="29829">MVSRGTLSHSDSKILHSRSAGRCNICRLDATEVRRKFGENAHIKPREIRGPRGTDNRTLEVSSIENHILLCSNHHTEVDTNPQNYPVEALLNLKRNHENWVAASLNQEPWRPLLVDFLKNYVEYSGFRTHGNLFSRSPRIFEFSINKIPVIFQEALAGYGNIFPTRDEDLNQRFRFVLQYFEELLSLINGGENTNRKYIHNYYFIPTSCLIVMNENEMNAEYADNLKERVSFVVNNCSTACFDLEGYIRYRYPEVL</sequence>
<dbReference type="Proteomes" id="UP000534870">
    <property type="component" value="Unassembled WGS sequence"/>
</dbReference>
<dbReference type="Pfam" id="PF13391">
    <property type="entry name" value="HNH_2"/>
    <property type="match status" value="1"/>
</dbReference>
<comment type="caution">
    <text evidence="2">The sequence shown here is derived from an EMBL/GenBank/DDBJ whole genome shotgun (WGS) entry which is preliminary data.</text>
</comment>
<dbReference type="AlphaFoldDB" id="A0A7Y7IUR7"/>
<evidence type="ECO:0000313" key="3">
    <source>
        <dbReference type="Proteomes" id="UP000534870"/>
    </source>
</evidence>
<keyword evidence="2" id="KW-0378">Hydrolase</keyword>
<name>A0A7Y7IUR7_9PROT</name>
<dbReference type="InterPro" id="IPR003615">
    <property type="entry name" value="HNH_nuc"/>
</dbReference>
<proteinExistence type="predicted"/>
<dbReference type="EMBL" id="JABXXP010000063">
    <property type="protein sequence ID" value="NVN10685.1"/>
    <property type="molecule type" value="Genomic_DNA"/>
</dbReference>
<evidence type="ECO:0000259" key="1">
    <source>
        <dbReference type="Pfam" id="PF13391"/>
    </source>
</evidence>
<organism evidence="2 3">
    <name type="scientific">Nguyenibacter vanlangensis</name>
    <dbReference type="NCBI Taxonomy" id="1216886"/>
    <lineage>
        <taxon>Bacteria</taxon>
        <taxon>Pseudomonadati</taxon>
        <taxon>Pseudomonadota</taxon>
        <taxon>Alphaproteobacteria</taxon>
        <taxon>Acetobacterales</taxon>
        <taxon>Acetobacteraceae</taxon>
        <taxon>Nguyenibacter</taxon>
    </lineage>
</organism>
<evidence type="ECO:0000313" key="2">
    <source>
        <dbReference type="EMBL" id="NVN10685.1"/>
    </source>
</evidence>
<feature type="domain" description="HNH nuclease" evidence="1">
    <location>
        <begin position="23"/>
        <end position="76"/>
    </location>
</feature>
<gene>
    <name evidence="2" type="ORF">HUK84_05925</name>
</gene>
<keyword evidence="2" id="KW-0255">Endonuclease</keyword>
<keyword evidence="2" id="KW-0540">Nuclease</keyword>
<protein>
    <submittedName>
        <fullName evidence="2">HNH endonuclease</fullName>
    </submittedName>
</protein>